<proteinExistence type="predicted"/>
<dbReference type="AlphaFoldDB" id="A0A927CQP3"/>
<gene>
    <name evidence="1" type="ORF">IDH41_16445</name>
</gene>
<evidence type="ECO:0000313" key="1">
    <source>
        <dbReference type="EMBL" id="MBD2870176.1"/>
    </source>
</evidence>
<dbReference type="Gene3D" id="3.20.20.80">
    <property type="entry name" value="Glycosidases"/>
    <property type="match status" value="1"/>
</dbReference>
<sequence>MGSSLSRPFYGPSIQIDPSFPYYGGRTPDSIAEEIELAGFRSVHYFVVNEHVIQEKLIDAFHRRGMPVWAMAIGNGTFSTDRFPSDWPSWKMRLLKETNDGFERLSPFSVRYVAWKKAALARLAAEYPFDGIEIAEPYFPEWGGIKRGVYGDVGPLAQAAFRDRHGLEMPDFVNAGSPDYYLRSVETYRKWVDFRVEAVNGFLDELINGRGGVREARPGIAVATWSLAIDAGPDSIRRLREEQGLDAAAMVARVRPDMHVLQTHWPDWTRADLPADYVTRYQPFIDELRAQFPDLPLSVQADIGSARHMVKGGRWLSGFSETASKLGFSSWTAYEYHTGGYMYEEKPAPLGCTRPSKEEIVVTFNKRIDERSAASAGNYRVMDDGRLVPVRWDAIEVDGNRLRLRSGQLPPKPLQIELRGIRDAPDKWLFKEKRANTISAGTTCPVPGTDE</sequence>
<accession>A0A927CQP3</accession>
<dbReference type="EMBL" id="JACXIY010000018">
    <property type="protein sequence ID" value="MBD2870176.1"/>
    <property type="molecule type" value="Genomic_DNA"/>
</dbReference>
<comment type="caution">
    <text evidence="1">The sequence shown here is derived from an EMBL/GenBank/DDBJ whole genome shotgun (WGS) entry which is preliminary data.</text>
</comment>
<protein>
    <submittedName>
        <fullName evidence="1">N-acyl-D-glucosamine 2-epimerase</fullName>
    </submittedName>
</protein>
<dbReference type="Proteomes" id="UP000632125">
    <property type="component" value="Unassembled WGS sequence"/>
</dbReference>
<evidence type="ECO:0000313" key="2">
    <source>
        <dbReference type="Proteomes" id="UP000632125"/>
    </source>
</evidence>
<organism evidence="1 2">
    <name type="scientific">Paenibacillus arenilitoris</name>
    <dbReference type="NCBI Taxonomy" id="2772299"/>
    <lineage>
        <taxon>Bacteria</taxon>
        <taxon>Bacillati</taxon>
        <taxon>Bacillota</taxon>
        <taxon>Bacilli</taxon>
        <taxon>Bacillales</taxon>
        <taxon>Paenibacillaceae</taxon>
        <taxon>Paenibacillus</taxon>
    </lineage>
</organism>
<reference evidence="1" key="1">
    <citation type="submission" date="2020-09" db="EMBL/GenBank/DDBJ databases">
        <title>A novel bacterium of genus Paenibacillus, isolated from South China Sea.</title>
        <authorList>
            <person name="Huang H."/>
            <person name="Mo K."/>
            <person name="Hu Y."/>
        </authorList>
    </citation>
    <scope>NUCLEOTIDE SEQUENCE</scope>
    <source>
        <strain evidence="1">IB182493</strain>
    </source>
</reference>
<keyword evidence="2" id="KW-1185">Reference proteome</keyword>
<name>A0A927CQP3_9BACL</name>